<evidence type="ECO:0000256" key="6">
    <source>
        <dbReference type="HAMAP-Rule" id="MF_01328"/>
    </source>
</evidence>
<dbReference type="GO" id="GO:0006412">
    <property type="term" value="P:translation"/>
    <property type="evidence" value="ECO:0007669"/>
    <property type="project" value="UniProtKB-UniRule"/>
</dbReference>
<evidence type="ECO:0000313" key="9">
    <source>
        <dbReference type="Proteomes" id="UP000231932"/>
    </source>
</evidence>
<gene>
    <name evidence="6" type="primary">rplD</name>
    <name evidence="8" type="ORF">CVV65_00790</name>
</gene>
<dbReference type="GO" id="GO:0019843">
    <property type="term" value="F:rRNA binding"/>
    <property type="evidence" value="ECO:0007669"/>
    <property type="project" value="UniProtKB-UniRule"/>
</dbReference>
<dbReference type="NCBIfam" id="TIGR03953">
    <property type="entry name" value="rplD_bact"/>
    <property type="match status" value="1"/>
</dbReference>
<name>A0A2K8N2C1_9BACL</name>
<evidence type="ECO:0000256" key="2">
    <source>
        <dbReference type="ARBA" id="ARBA00011838"/>
    </source>
</evidence>
<dbReference type="KEGG" id="kyr:CVV65_00790"/>
<organism evidence="8 9">
    <name type="scientific">Kyrpidia spormannii</name>
    <dbReference type="NCBI Taxonomy" id="2055160"/>
    <lineage>
        <taxon>Bacteria</taxon>
        <taxon>Bacillati</taxon>
        <taxon>Bacillota</taxon>
        <taxon>Bacilli</taxon>
        <taxon>Bacillales</taxon>
        <taxon>Alicyclobacillaceae</taxon>
        <taxon>Kyrpidia</taxon>
    </lineage>
</organism>
<dbReference type="GO" id="GO:0003735">
    <property type="term" value="F:structural constituent of ribosome"/>
    <property type="evidence" value="ECO:0007669"/>
    <property type="project" value="InterPro"/>
</dbReference>
<keyword evidence="6" id="KW-0694">RNA-binding</keyword>
<evidence type="ECO:0000313" key="8">
    <source>
        <dbReference type="EMBL" id="ATY83694.1"/>
    </source>
</evidence>
<dbReference type="InterPro" id="IPR013005">
    <property type="entry name" value="Ribosomal_uL4-like"/>
</dbReference>
<keyword evidence="6" id="KW-0699">rRNA-binding</keyword>
<dbReference type="GO" id="GO:1990904">
    <property type="term" value="C:ribonucleoprotein complex"/>
    <property type="evidence" value="ECO:0007669"/>
    <property type="project" value="UniProtKB-KW"/>
</dbReference>
<evidence type="ECO:0000256" key="1">
    <source>
        <dbReference type="ARBA" id="ARBA00010528"/>
    </source>
</evidence>
<dbReference type="Gene3D" id="3.40.1370.10">
    <property type="match status" value="1"/>
</dbReference>
<keyword evidence="4 6" id="KW-0687">Ribonucleoprotein</keyword>
<comment type="similarity">
    <text evidence="1 6">Belongs to the universal ribosomal protein uL4 family.</text>
</comment>
<dbReference type="AlphaFoldDB" id="A0A2K8N2C1"/>
<proteinExistence type="inferred from homology"/>
<dbReference type="PANTHER" id="PTHR10746">
    <property type="entry name" value="50S RIBOSOMAL PROTEIN L4"/>
    <property type="match status" value="1"/>
</dbReference>
<reference evidence="9" key="1">
    <citation type="submission" date="2017-11" db="EMBL/GenBank/DDBJ databases">
        <title>Complete Genome Sequence of Kyrpidia sp. Strain EA-1, a thermophilic, hydrogen-oxidizing Bacterium, isolated from the Azores.</title>
        <authorList>
            <person name="Reiner J.E."/>
            <person name="Lapp C.J."/>
            <person name="Bunk B."/>
            <person name="Gescher J."/>
        </authorList>
    </citation>
    <scope>NUCLEOTIDE SEQUENCE [LARGE SCALE GENOMIC DNA]</scope>
    <source>
        <strain evidence="9">EA-1</strain>
    </source>
</reference>
<feature type="compositionally biased region" description="Basic residues" evidence="7">
    <location>
        <begin position="60"/>
        <end position="71"/>
    </location>
</feature>
<comment type="function">
    <text evidence="6">One of the primary rRNA binding proteins, this protein initially binds near the 5'-end of the 23S rRNA. It is important during the early stages of 50S assembly. It makes multiple contacts with different domains of the 23S rRNA in the assembled 50S subunit and ribosome.</text>
</comment>
<comment type="function">
    <text evidence="6">Forms part of the polypeptide exit tunnel.</text>
</comment>
<dbReference type="HAMAP" id="MF_01328_B">
    <property type="entry name" value="Ribosomal_uL4_B"/>
    <property type="match status" value="1"/>
</dbReference>
<dbReference type="OrthoDB" id="9803201at2"/>
<dbReference type="PANTHER" id="PTHR10746:SF6">
    <property type="entry name" value="LARGE RIBOSOMAL SUBUNIT PROTEIN UL4M"/>
    <property type="match status" value="1"/>
</dbReference>
<dbReference type="InterPro" id="IPR023574">
    <property type="entry name" value="Ribosomal_uL4_dom_sf"/>
</dbReference>
<evidence type="ECO:0000256" key="5">
    <source>
        <dbReference type="ARBA" id="ARBA00035244"/>
    </source>
</evidence>
<keyword evidence="3 6" id="KW-0689">Ribosomal protein</keyword>
<sequence>MPKVAVYNAAGEQVGELELSEKVFGVDVKPAVLHQAVVAQLANARQGTRATKNRALVRGGGRKPWRQKGTGRARQGSIRAPQWVGGGTVFGPQPRDFSMRLPKKLRRLAIRGALSSKVSEGSLIVLDSIPIEAPKTKEMIRILSNLKVPGKALVVGEGLNQPAYLSARNIPGVKYLPATDINVVDLLHHDHLVVTTGAVKRIEEVFA</sequence>
<dbReference type="Proteomes" id="UP000231932">
    <property type="component" value="Chromosome"/>
</dbReference>
<protein>
    <recommendedName>
        <fullName evidence="5 6">Large ribosomal subunit protein uL4</fullName>
    </recommendedName>
</protein>
<evidence type="ECO:0000256" key="7">
    <source>
        <dbReference type="SAM" id="MobiDB-lite"/>
    </source>
</evidence>
<evidence type="ECO:0000256" key="3">
    <source>
        <dbReference type="ARBA" id="ARBA00022980"/>
    </source>
</evidence>
<comment type="subunit">
    <text evidence="2 6">Part of the 50S ribosomal subunit.</text>
</comment>
<evidence type="ECO:0000256" key="4">
    <source>
        <dbReference type="ARBA" id="ARBA00023274"/>
    </source>
</evidence>
<dbReference type="EMBL" id="CP024955">
    <property type="protein sequence ID" value="ATY83694.1"/>
    <property type="molecule type" value="Genomic_DNA"/>
</dbReference>
<dbReference type="SUPFAM" id="SSF52166">
    <property type="entry name" value="Ribosomal protein L4"/>
    <property type="match status" value="1"/>
</dbReference>
<dbReference type="RefSeq" id="WP_100666549.1">
    <property type="nucleotide sequence ID" value="NZ_CP024955.1"/>
</dbReference>
<dbReference type="Pfam" id="PF00573">
    <property type="entry name" value="Ribosomal_L4"/>
    <property type="match status" value="1"/>
</dbReference>
<accession>A0A2K8N2C1</accession>
<feature type="region of interest" description="Disordered" evidence="7">
    <location>
        <begin position="57"/>
        <end position="76"/>
    </location>
</feature>
<dbReference type="GO" id="GO:0005840">
    <property type="term" value="C:ribosome"/>
    <property type="evidence" value="ECO:0007669"/>
    <property type="project" value="UniProtKB-KW"/>
</dbReference>
<keyword evidence="9" id="KW-1185">Reference proteome</keyword>
<dbReference type="InterPro" id="IPR002136">
    <property type="entry name" value="Ribosomal_uL4"/>
</dbReference>